<dbReference type="EMBL" id="JAQMWT010000453">
    <property type="protein sequence ID" value="KAJ8601107.1"/>
    <property type="molecule type" value="Genomic_DNA"/>
</dbReference>
<evidence type="ECO:0000313" key="2">
    <source>
        <dbReference type="EMBL" id="KAJ8601107.1"/>
    </source>
</evidence>
<organism evidence="2 3">
    <name type="scientific">Chrysophaeum taylorii</name>
    <dbReference type="NCBI Taxonomy" id="2483200"/>
    <lineage>
        <taxon>Eukaryota</taxon>
        <taxon>Sar</taxon>
        <taxon>Stramenopiles</taxon>
        <taxon>Ochrophyta</taxon>
        <taxon>Pelagophyceae</taxon>
        <taxon>Pelagomonadales</taxon>
        <taxon>Pelagomonadaceae</taxon>
        <taxon>Chrysophaeum</taxon>
    </lineage>
</organism>
<gene>
    <name evidence="2" type="ORF">CTAYLR_007838</name>
</gene>
<protein>
    <submittedName>
        <fullName evidence="2">Uncharacterized protein</fullName>
    </submittedName>
</protein>
<name>A0AAD7XH05_9STRA</name>
<dbReference type="Proteomes" id="UP001230188">
    <property type="component" value="Unassembled WGS sequence"/>
</dbReference>
<comment type="caution">
    <text evidence="2">The sequence shown here is derived from an EMBL/GenBank/DDBJ whole genome shotgun (WGS) entry which is preliminary data.</text>
</comment>
<accession>A0AAD7XH05</accession>
<evidence type="ECO:0000313" key="3">
    <source>
        <dbReference type="Proteomes" id="UP001230188"/>
    </source>
</evidence>
<reference evidence="2" key="1">
    <citation type="submission" date="2023-01" db="EMBL/GenBank/DDBJ databases">
        <title>Metagenome sequencing of chrysophaentin producing Chrysophaeum taylorii.</title>
        <authorList>
            <person name="Davison J."/>
            <person name="Bewley C."/>
        </authorList>
    </citation>
    <scope>NUCLEOTIDE SEQUENCE</scope>
    <source>
        <strain evidence="2">NIES-1699</strain>
    </source>
</reference>
<proteinExistence type="predicted"/>
<dbReference type="AlphaFoldDB" id="A0AAD7XH05"/>
<feature type="region of interest" description="Disordered" evidence="1">
    <location>
        <begin position="1"/>
        <end position="22"/>
    </location>
</feature>
<evidence type="ECO:0000256" key="1">
    <source>
        <dbReference type="SAM" id="MobiDB-lite"/>
    </source>
</evidence>
<sequence>MIRSSGIERQLQGLKIDDPDEEPSDAEVWRAIVAAGKLQGVYLPASYTKESPMNLAPPKFSDGTDRSLVRRWKALTGLGATSLERDLYYLTPYLTCERCNGLVFLDAARMRGFKVDGRDTALFPDETLVKCPGCASTVEYRIGAHDLLDQIAGSRAELARMLRSRHRAAAVLRRAYRFYLRRARGRAVRCEALVRGLLVARCGAVAASVVRGRLGRRKARTCRQVRVIQAAHPMSLARATRGDGDVWGNRRVPDWYKRELAGPTRRRRVFWYNSSRQVELLYHDYLELCARLGFLPPRFVVEANICEIARRIELREARLVTAVQARWRALTVQRLLLAFLRERVRWRQVRAAAVFRICRVVRGWMVRNDAVAARRAEIFRRNALGAYRRHRDAKRTKQTRDLMCDALRAAYVQERARERTARYCGLVHPSAAAGNKMRAFEISAYGSTTVADQATELTASIAADLKAQRSDKRAFDDRATVLKVRCDADSTLKTYHDAELRARSSRLIQQLSASHRVLSEKPAALLRHYNASINASSASVKGGRRPLAHV</sequence>
<keyword evidence="3" id="KW-1185">Reference proteome</keyword>